<dbReference type="PRINTS" id="PR00080">
    <property type="entry name" value="SDRFAMILY"/>
</dbReference>
<dbReference type="PANTHER" id="PTHR44196:SF1">
    <property type="entry name" value="DEHYDROGENASE_REDUCTASE SDR FAMILY MEMBER 7B"/>
    <property type="match status" value="1"/>
</dbReference>
<proteinExistence type="inferred from homology"/>
<dbReference type="RefSeq" id="WP_246014366.1">
    <property type="nucleotide sequence ID" value="NZ_CP039247.1"/>
</dbReference>
<dbReference type="SUPFAM" id="SSF51735">
    <property type="entry name" value="NAD(P)-binding Rossmann-fold domains"/>
    <property type="match status" value="1"/>
</dbReference>
<comment type="similarity">
    <text evidence="1 3">Belongs to the short-chain dehydrogenases/reductases (SDR) family.</text>
</comment>
<keyword evidence="2 4" id="KW-0560">Oxidoreductase</keyword>
<dbReference type="PRINTS" id="PR00081">
    <property type="entry name" value="GDHRDH"/>
</dbReference>
<dbReference type="KEGG" id="cee:CENDO_03595"/>
<dbReference type="AlphaFoldDB" id="A0A4P7QEC7"/>
<reference evidence="4 5" key="1">
    <citation type="submission" date="2019-04" db="EMBL/GenBank/DDBJ databases">
        <title>Corynebacterium endometrii sp. nov., isolated from the uterus of a cow with endometritis.</title>
        <authorList>
            <person name="Ballas P."/>
            <person name="Ruckert C."/>
            <person name="Wagener K."/>
            <person name="Drillich M."/>
            <person name="Kaempfer P."/>
            <person name="Busse H.-J."/>
            <person name="Ehling-Schulz M."/>
        </authorList>
    </citation>
    <scope>NUCLEOTIDE SEQUENCE [LARGE SCALE GENOMIC DNA]</scope>
    <source>
        <strain evidence="4 5">LMM-1653</strain>
    </source>
</reference>
<evidence type="ECO:0000313" key="4">
    <source>
        <dbReference type="EMBL" id="QCB28012.1"/>
    </source>
</evidence>
<dbReference type="Proteomes" id="UP000296352">
    <property type="component" value="Chromosome"/>
</dbReference>
<dbReference type="Gene3D" id="3.40.50.720">
    <property type="entry name" value="NAD(P)-binding Rossmann-like Domain"/>
    <property type="match status" value="1"/>
</dbReference>
<dbReference type="InterPro" id="IPR036291">
    <property type="entry name" value="NAD(P)-bd_dom_sf"/>
</dbReference>
<protein>
    <submittedName>
        <fullName evidence="4">Oxidoreductase SadH</fullName>
        <ecNumber evidence="4">1.-.-.-</ecNumber>
    </submittedName>
</protein>
<evidence type="ECO:0000313" key="5">
    <source>
        <dbReference type="Proteomes" id="UP000296352"/>
    </source>
</evidence>
<dbReference type="Pfam" id="PF00106">
    <property type="entry name" value="adh_short"/>
    <property type="match status" value="1"/>
</dbReference>
<dbReference type="EC" id="1.-.-.-" evidence="4"/>
<organism evidence="4 5">
    <name type="scientific">Corynebacterium endometrii</name>
    <dbReference type="NCBI Taxonomy" id="2488819"/>
    <lineage>
        <taxon>Bacteria</taxon>
        <taxon>Bacillati</taxon>
        <taxon>Actinomycetota</taxon>
        <taxon>Actinomycetes</taxon>
        <taxon>Mycobacteriales</taxon>
        <taxon>Corynebacteriaceae</taxon>
        <taxon>Corynebacterium</taxon>
    </lineage>
</organism>
<sequence>MIDSKFIKKVTGTVSAKLGKSAGSEGETMDLAGKAIVVTGGGNGIGKEVVSQLLIKGAKVYALDLKVDGLTQLQAAYGDMLKAIECDITDKDRIDELAAELQDTAAVINVAGIIQQFIPVAELDRATMERVMNVNFWGTVNVTTAFLPVLQAKPEAGIINISSMGGLVPVPGQSFYGASKAAVKLFTEGLFAELRETSVHVGVVFPGGVATDIMGNSGVERKSSAEEKNTEEAVASLTTPQDAAAQIIEALENKRVRTTIGKDCNAVDKMGRVAPVKAIELIARKMKDVG</sequence>
<keyword evidence="5" id="KW-1185">Reference proteome</keyword>
<dbReference type="PANTHER" id="PTHR44196">
    <property type="entry name" value="DEHYDROGENASE/REDUCTASE SDR FAMILY MEMBER 7B"/>
    <property type="match status" value="1"/>
</dbReference>
<dbReference type="EMBL" id="CP039247">
    <property type="protein sequence ID" value="QCB28012.1"/>
    <property type="molecule type" value="Genomic_DNA"/>
</dbReference>
<gene>
    <name evidence="4" type="primary">sadH</name>
    <name evidence="4" type="ORF">CENDO_03595</name>
</gene>
<accession>A0A4P7QEC7</accession>
<name>A0A4P7QEC7_9CORY</name>
<dbReference type="InterPro" id="IPR002347">
    <property type="entry name" value="SDR_fam"/>
</dbReference>
<dbReference type="GO" id="GO:0016020">
    <property type="term" value="C:membrane"/>
    <property type="evidence" value="ECO:0007669"/>
    <property type="project" value="TreeGrafter"/>
</dbReference>
<evidence type="ECO:0000256" key="1">
    <source>
        <dbReference type="ARBA" id="ARBA00006484"/>
    </source>
</evidence>
<dbReference type="GO" id="GO:0016491">
    <property type="term" value="F:oxidoreductase activity"/>
    <property type="evidence" value="ECO:0007669"/>
    <property type="project" value="UniProtKB-KW"/>
</dbReference>
<evidence type="ECO:0000256" key="3">
    <source>
        <dbReference type="RuleBase" id="RU000363"/>
    </source>
</evidence>
<evidence type="ECO:0000256" key="2">
    <source>
        <dbReference type="ARBA" id="ARBA00023002"/>
    </source>
</evidence>